<reference evidence="1" key="1">
    <citation type="journal article" date="2020" name="Nature">
        <title>Giant virus diversity and host interactions through global metagenomics.</title>
        <authorList>
            <person name="Schulz F."/>
            <person name="Roux S."/>
            <person name="Paez-Espino D."/>
            <person name="Jungbluth S."/>
            <person name="Walsh D.A."/>
            <person name="Denef V.J."/>
            <person name="McMahon K.D."/>
            <person name="Konstantinidis K.T."/>
            <person name="Eloe-Fadrosh E.A."/>
            <person name="Kyrpides N.C."/>
            <person name="Woyke T."/>
        </authorList>
    </citation>
    <scope>NUCLEOTIDE SEQUENCE</scope>
    <source>
        <strain evidence="1">GVMAG-M-3300020169-51</strain>
    </source>
</reference>
<evidence type="ECO:0008006" key="2">
    <source>
        <dbReference type="Google" id="ProtNLM"/>
    </source>
</evidence>
<protein>
    <recommendedName>
        <fullName evidence="2">Phytanoyl-CoA dioxygenase</fullName>
    </recommendedName>
</protein>
<dbReference type="AlphaFoldDB" id="A0A6C0C177"/>
<sequence length="269" mass="32204">METYTKYYKKNGFFIKKNLISQNDINYILSELDKIKTDMKIPHTNIQFGYGNVINKPFSQLITNNDFIKSFLENIYGKKYFYNSLYVHNKHKWVGPDIEWHQEVFNIKTFHPTNNNYTLDEIKNNFMQVYVPLQDQNMENGGLKIIPYHNSILDHYDTTNTHLNHKRAIKPEELDRIYKTHKIINLNLNAGDVMFFNHLIPHSSTSNNSPFNRKAMVFLTYKNNEDFDENIRKQEKKYRKNFALKYIKKTLDIKTNKQMYECGEKCKKV</sequence>
<name>A0A6C0C177_9ZZZZ</name>
<dbReference type="PANTHER" id="PTHR20883:SF48">
    <property type="entry name" value="ECTOINE DIOXYGENASE"/>
    <property type="match status" value="1"/>
</dbReference>
<accession>A0A6C0C177</accession>
<proteinExistence type="predicted"/>
<dbReference type="Gene3D" id="2.60.120.620">
    <property type="entry name" value="q2cbj1_9rhob like domain"/>
    <property type="match status" value="1"/>
</dbReference>
<dbReference type="SUPFAM" id="SSF51197">
    <property type="entry name" value="Clavaminate synthase-like"/>
    <property type="match status" value="1"/>
</dbReference>
<dbReference type="GO" id="GO:0046872">
    <property type="term" value="F:metal ion binding"/>
    <property type="evidence" value="ECO:0007669"/>
    <property type="project" value="UniProtKB-ARBA"/>
</dbReference>
<dbReference type="PANTHER" id="PTHR20883">
    <property type="entry name" value="PHYTANOYL-COA DIOXYGENASE DOMAIN CONTAINING 1"/>
    <property type="match status" value="1"/>
</dbReference>
<dbReference type="Pfam" id="PF05721">
    <property type="entry name" value="PhyH"/>
    <property type="match status" value="1"/>
</dbReference>
<dbReference type="GO" id="GO:0016491">
    <property type="term" value="F:oxidoreductase activity"/>
    <property type="evidence" value="ECO:0007669"/>
    <property type="project" value="UniProtKB-ARBA"/>
</dbReference>
<dbReference type="EMBL" id="MN739293">
    <property type="protein sequence ID" value="QHS97313.1"/>
    <property type="molecule type" value="Genomic_DNA"/>
</dbReference>
<evidence type="ECO:0000313" key="1">
    <source>
        <dbReference type="EMBL" id="QHS97313.1"/>
    </source>
</evidence>
<dbReference type="InterPro" id="IPR008775">
    <property type="entry name" value="Phytyl_CoA_dOase-like"/>
</dbReference>
<organism evidence="1">
    <name type="scientific">viral metagenome</name>
    <dbReference type="NCBI Taxonomy" id="1070528"/>
    <lineage>
        <taxon>unclassified sequences</taxon>
        <taxon>metagenomes</taxon>
        <taxon>organismal metagenomes</taxon>
    </lineage>
</organism>